<comment type="subcellular location">
    <subcellularLocation>
        <location evidence="1">Cell membrane</location>
        <topology evidence="1">Multi-pass membrane protein</topology>
    </subcellularLocation>
</comment>
<dbReference type="EMBL" id="AODF01000018">
    <property type="protein sequence ID" value="EUJ31349.1"/>
    <property type="molecule type" value="Genomic_DNA"/>
</dbReference>
<evidence type="ECO:0000256" key="3">
    <source>
        <dbReference type="ARBA" id="ARBA00022692"/>
    </source>
</evidence>
<dbReference type="InterPro" id="IPR050833">
    <property type="entry name" value="Poly_Biosynth_Transport"/>
</dbReference>
<feature type="transmembrane region" description="Helical" evidence="6">
    <location>
        <begin position="147"/>
        <end position="167"/>
    </location>
</feature>
<gene>
    <name evidence="7" type="ORF">MFLO_09002</name>
</gene>
<evidence type="ECO:0000313" key="8">
    <source>
        <dbReference type="Proteomes" id="UP000019249"/>
    </source>
</evidence>
<dbReference type="Proteomes" id="UP000019249">
    <property type="component" value="Unassembled WGS sequence"/>
</dbReference>
<keyword evidence="4 6" id="KW-1133">Transmembrane helix</keyword>
<feature type="transmembrane region" description="Helical" evidence="6">
    <location>
        <begin position="212"/>
        <end position="231"/>
    </location>
</feature>
<name>A0ABN0REK6_9LIST</name>
<dbReference type="RefSeq" id="WP_241433587.1">
    <property type="nucleotide sequence ID" value="NZ_AODF01000018.1"/>
</dbReference>
<accession>A0ABN0REK6</accession>
<feature type="transmembrane region" description="Helical" evidence="6">
    <location>
        <begin position="251"/>
        <end position="270"/>
    </location>
</feature>
<feature type="transmembrane region" description="Helical" evidence="6">
    <location>
        <begin position="114"/>
        <end position="135"/>
    </location>
</feature>
<evidence type="ECO:0000256" key="4">
    <source>
        <dbReference type="ARBA" id="ARBA00022989"/>
    </source>
</evidence>
<evidence type="ECO:0000313" key="7">
    <source>
        <dbReference type="EMBL" id="EUJ31349.1"/>
    </source>
</evidence>
<protein>
    <submittedName>
        <fullName evidence="7">Polysaccharide biosynthesis protein</fullName>
    </submittedName>
</protein>
<dbReference type="Pfam" id="PF01943">
    <property type="entry name" value="Polysacc_synt"/>
    <property type="match status" value="1"/>
</dbReference>
<sequence length="465" mass="52429">MKALLIRFGQFSIGSLGAALLNLILIPITTYFLTPAEYGKTGMFLLAQTMLIYCIYLGFDQAFTREFHDYPNKKSLFKQAMLIPFSFALILILILAGFAPMFSSLLFADQNYVGIIYLLALSIVLLIFERFILLFIRMENRAFSFSFSNILVKLTILIGALAALLFSSKTFSSVVYGMLIGQMAGDFLLIIIHRRLFQGESANLNKMLIKKLARFGFPVAVGTVFYSMLIVMDKLFLRYMADFSELGIYTAAFKVASALMVLQISFANFWIPTAYEWNKQAKPLIYYEKVSQMIMFVIALFFLLMLFMKEQIIWILSPAYMEAQYIFPLLCFYPLMMTVSETTNLGIVFSRKSVLNIYVSIIAMLAALALNLTLIPLYGAKGAAVATGSGYVIFFLCKNIFLNAGLGRIFGKTSCFHHDAAFHFEPIKCFFTARIVGKSVDTCRYSFAFLDVPNGIKTNVCFHAA</sequence>
<organism evidence="7 8">
    <name type="scientific">Listeria floridensis FSL S10-1187</name>
    <dbReference type="NCBI Taxonomy" id="1265817"/>
    <lineage>
        <taxon>Bacteria</taxon>
        <taxon>Bacillati</taxon>
        <taxon>Bacillota</taxon>
        <taxon>Bacilli</taxon>
        <taxon>Bacillales</taxon>
        <taxon>Listeriaceae</taxon>
        <taxon>Listeria</taxon>
    </lineage>
</organism>
<evidence type="ECO:0000256" key="5">
    <source>
        <dbReference type="ARBA" id="ARBA00023136"/>
    </source>
</evidence>
<keyword evidence="3 6" id="KW-0812">Transmembrane</keyword>
<evidence type="ECO:0000256" key="6">
    <source>
        <dbReference type="SAM" id="Phobius"/>
    </source>
</evidence>
<reference evidence="7 8" key="1">
    <citation type="journal article" date="2014" name="Int. J. Syst. Evol. Microbiol.">
        <title>Listeria floridensis sp. nov., Listeria aquatica sp. nov., Listeria cornellensis sp. nov., Listeria riparia sp. nov. and Listeria grandensis sp. nov., from agricultural and natural environments.</title>
        <authorList>
            <person name="den Bakker H.C."/>
            <person name="Warchocki S."/>
            <person name="Wright E.M."/>
            <person name="Allred A.F."/>
            <person name="Ahlstrom C."/>
            <person name="Manuel C.S."/>
            <person name="Stasiewicz M.J."/>
            <person name="Burrell A."/>
            <person name="Roof S."/>
            <person name="Strawn L."/>
            <person name="Fortes E.D."/>
            <person name="Nightingale K.K."/>
            <person name="Kephart D."/>
            <person name="Wiedmann M."/>
        </authorList>
    </citation>
    <scope>NUCLEOTIDE SEQUENCE [LARGE SCALE GENOMIC DNA]</scope>
    <source>
        <strain evidence="7 8">FSL S10-1187</strain>
    </source>
</reference>
<dbReference type="PANTHER" id="PTHR30250:SF11">
    <property type="entry name" value="O-ANTIGEN TRANSPORTER-RELATED"/>
    <property type="match status" value="1"/>
</dbReference>
<feature type="transmembrane region" description="Helical" evidence="6">
    <location>
        <begin position="12"/>
        <end position="32"/>
    </location>
</feature>
<feature type="transmembrane region" description="Helical" evidence="6">
    <location>
        <begin position="80"/>
        <end position="102"/>
    </location>
</feature>
<keyword evidence="5 6" id="KW-0472">Membrane</keyword>
<feature type="transmembrane region" description="Helical" evidence="6">
    <location>
        <begin position="290"/>
        <end position="307"/>
    </location>
</feature>
<evidence type="ECO:0000256" key="2">
    <source>
        <dbReference type="ARBA" id="ARBA00022475"/>
    </source>
</evidence>
<dbReference type="InterPro" id="IPR002797">
    <property type="entry name" value="Polysacc_synth"/>
</dbReference>
<keyword evidence="8" id="KW-1185">Reference proteome</keyword>
<feature type="transmembrane region" description="Helical" evidence="6">
    <location>
        <begin position="355"/>
        <end position="377"/>
    </location>
</feature>
<keyword evidence="2" id="KW-1003">Cell membrane</keyword>
<evidence type="ECO:0000256" key="1">
    <source>
        <dbReference type="ARBA" id="ARBA00004651"/>
    </source>
</evidence>
<feature type="transmembrane region" description="Helical" evidence="6">
    <location>
        <begin position="38"/>
        <end position="59"/>
    </location>
</feature>
<dbReference type="PANTHER" id="PTHR30250">
    <property type="entry name" value="PST FAMILY PREDICTED COLANIC ACID TRANSPORTER"/>
    <property type="match status" value="1"/>
</dbReference>
<feature type="transmembrane region" description="Helical" evidence="6">
    <location>
        <begin position="173"/>
        <end position="192"/>
    </location>
</feature>
<feature type="transmembrane region" description="Helical" evidence="6">
    <location>
        <begin position="383"/>
        <end position="402"/>
    </location>
</feature>
<comment type="caution">
    <text evidence="7">The sequence shown here is derived from an EMBL/GenBank/DDBJ whole genome shotgun (WGS) entry which is preliminary data.</text>
</comment>
<proteinExistence type="predicted"/>